<dbReference type="KEGG" id="qsa:O6P43_022948"/>
<dbReference type="SUPFAM" id="SSF47769">
    <property type="entry name" value="SAM/Pointed domain"/>
    <property type="match status" value="1"/>
</dbReference>
<feature type="region of interest" description="Disordered" evidence="2">
    <location>
        <begin position="85"/>
        <end position="104"/>
    </location>
</feature>
<keyword evidence="1" id="KW-0677">Repeat</keyword>
<dbReference type="PANTHER" id="PTHR10627">
    <property type="entry name" value="SCP160"/>
    <property type="match status" value="1"/>
</dbReference>
<evidence type="ECO:0000256" key="1">
    <source>
        <dbReference type="ARBA" id="ARBA00022737"/>
    </source>
</evidence>
<keyword evidence="5" id="KW-1185">Reference proteome</keyword>
<dbReference type="Pfam" id="PF00536">
    <property type="entry name" value="SAM_1"/>
    <property type="match status" value="1"/>
</dbReference>
<organism evidence="4 5">
    <name type="scientific">Quillaja saponaria</name>
    <name type="common">Soap bark tree</name>
    <dbReference type="NCBI Taxonomy" id="32244"/>
    <lineage>
        <taxon>Eukaryota</taxon>
        <taxon>Viridiplantae</taxon>
        <taxon>Streptophyta</taxon>
        <taxon>Embryophyta</taxon>
        <taxon>Tracheophyta</taxon>
        <taxon>Spermatophyta</taxon>
        <taxon>Magnoliopsida</taxon>
        <taxon>eudicotyledons</taxon>
        <taxon>Gunneridae</taxon>
        <taxon>Pentapetalae</taxon>
        <taxon>rosids</taxon>
        <taxon>fabids</taxon>
        <taxon>Fabales</taxon>
        <taxon>Quillajaceae</taxon>
        <taxon>Quillaja</taxon>
    </lineage>
</organism>
<protein>
    <submittedName>
        <fullName evidence="4">Sterile alpha motif domain</fullName>
    </submittedName>
</protein>
<dbReference type="Gene3D" id="1.10.150.50">
    <property type="entry name" value="Transcription Factor, Ets-1"/>
    <property type="match status" value="1"/>
</dbReference>
<evidence type="ECO:0000313" key="5">
    <source>
        <dbReference type="Proteomes" id="UP001163823"/>
    </source>
</evidence>
<feature type="domain" description="SAM" evidence="3">
    <location>
        <begin position="249"/>
        <end position="308"/>
    </location>
</feature>
<dbReference type="InterPro" id="IPR001660">
    <property type="entry name" value="SAM"/>
</dbReference>
<evidence type="ECO:0000313" key="4">
    <source>
        <dbReference type="EMBL" id="KAJ7956518.1"/>
    </source>
</evidence>
<dbReference type="SMART" id="SM00454">
    <property type="entry name" value="SAM"/>
    <property type="match status" value="1"/>
</dbReference>
<dbReference type="PANTHER" id="PTHR10627:SF65">
    <property type="entry name" value="SAM DOMAIN-CONTAINING PROTEIN"/>
    <property type="match status" value="1"/>
</dbReference>
<proteinExistence type="predicted"/>
<sequence length="312" mass="34790">MSVLSMNSKRQRRPNVRLGEIGDVSASLACSFSQKSKENFGPKSWKYDSLTPKESKLNPICGVSREISSNFTNLDLGVSPRISTVSQQNTENKNPNSSKPVVDSSNQINMNKLKLDFSNITRKCRVMKRRGRSRISHNNILAGTWISKISPEFSCEEGQACGGKEVVPFTSNVRNKNSTDNSFKDITDQETTGTSSKAACEYDVHGPTCDTREQVNFHDGWKEDSGEGAFPISDNVWDEMRCGDNEAYSVPRWLEDLGFGKYTALFEMHEVDEEVLPLLTLEDLKEMGVFSLGPRHKLFNAIQQLKGGDISG</sequence>
<comment type="caution">
    <text evidence="4">The sequence shown here is derived from an EMBL/GenBank/DDBJ whole genome shotgun (WGS) entry which is preliminary data.</text>
</comment>
<dbReference type="PROSITE" id="PS50105">
    <property type="entry name" value="SAM_DOMAIN"/>
    <property type="match status" value="1"/>
</dbReference>
<dbReference type="EMBL" id="JARAOO010000009">
    <property type="protein sequence ID" value="KAJ7956518.1"/>
    <property type="molecule type" value="Genomic_DNA"/>
</dbReference>
<evidence type="ECO:0000259" key="3">
    <source>
        <dbReference type="PROSITE" id="PS50105"/>
    </source>
</evidence>
<dbReference type="Proteomes" id="UP001163823">
    <property type="component" value="Chromosome 9"/>
</dbReference>
<reference evidence="4" key="1">
    <citation type="journal article" date="2023" name="Science">
        <title>Elucidation of the pathway for biosynthesis of saponin adjuvants from the soapbark tree.</title>
        <authorList>
            <person name="Reed J."/>
            <person name="Orme A."/>
            <person name="El-Demerdash A."/>
            <person name="Owen C."/>
            <person name="Martin L.B.B."/>
            <person name="Misra R.C."/>
            <person name="Kikuchi S."/>
            <person name="Rejzek M."/>
            <person name="Martin A.C."/>
            <person name="Harkess A."/>
            <person name="Leebens-Mack J."/>
            <person name="Louveau T."/>
            <person name="Stephenson M.J."/>
            <person name="Osbourn A."/>
        </authorList>
    </citation>
    <scope>NUCLEOTIDE SEQUENCE</scope>
    <source>
        <strain evidence="4">S10</strain>
    </source>
</reference>
<name>A0AAD7PI69_QUISA</name>
<gene>
    <name evidence="4" type="ORF">O6P43_022948</name>
</gene>
<evidence type="ECO:0000256" key="2">
    <source>
        <dbReference type="SAM" id="MobiDB-lite"/>
    </source>
</evidence>
<dbReference type="CDD" id="cd09487">
    <property type="entry name" value="SAM_superfamily"/>
    <property type="match status" value="1"/>
</dbReference>
<dbReference type="AlphaFoldDB" id="A0AAD7PI69"/>
<dbReference type="InterPro" id="IPR013761">
    <property type="entry name" value="SAM/pointed_sf"/>
</dbReference>
<accession>A0AAD7PI69</accession>